<accession>A0A845VC71</accession>
<evidence type="ECO:0000313" key="2">
    <source>
        <dbReference type="Proteomes" id="UP000484885"/>
    </source>
</evidence>
<comment type="caution">
    <text evidence="1">The sequence shown here is derived from an EMBL/GenBank/DDBJ whole genome shotgun (WGS) entry which is preliminary data.</text>
</comment>
<dbReference type="Pfam" id="PF20311">
    <property type="entry name" value="DUF6607"/>
    <property type="match status" value="1"/>
</dbReference>
<name>A0A845VC71_9GAMM</name>
<protein>
    <submittedName>
        <fullName evidence="1">Uncharacterized protein</fullName>
    </submittedName>
</protein>
<keyword evidence="2" id="KW-1185">Reference proteome</keyword>
<dbReference type="InterPro" id="IPR046715">
    <property type="entry name" value="DUF6607"/>
</dbReference>
<proteinExistence type="predicted"/>
<dbReference type="EMBL" id="JAAGSC010000032">
    <property type="protein sequence ID" value="NDY94879.1"/>
    <property type="molecule type" value="Genomic_DNA"/>
</dbReference>
<gene>
    <name evidence="1" type="ORF">G3I74_03950</name>
</gene>
<organism evidence="1 2">
    <name type="scientific">Wenzhouxiangella limi</name>
    <dbReference type="NCBI Taxonomy" id="2707351"/>
    <lineage>
        <taxon>Bacteria</taxon>
        <taxon>Pseudomonadati</taxon>
        <taxon>Pseudomonadota</taxon>
        <taxon>Gammaproteobacteria</taxon>
        <taxon>Chromatiales</taxon>
        <taxon>Wenzhouxiangellaceae</taxon>
        <taxon>Wenzhouxiangella</taxon>
    </lineage>
</organism>
<dbReference type="AlphaFoldDB" id="A0A845VC71"/>
<sequence length="295" mass="33975">MAGAYRTSFEFLETVGFAPDFSPAKPYRSWATEYVYVLVDEPEFISLQHILVMVIEQEDGSLSDPIVTKHWRQDWRFEDTDLHKYAGNGVWARTTPPEEEVVGTWSQAVFQVDDSPRYESFGKWQHHPTHSVWEGHETRRPLPRREFSVRDDYDLLLGSNRHTILPTGWTHEQDNLKMVVDEDGSPDPVTPFLAREFGVNRYERIIGFDFSAGDEYWEETGPFWSMVREKWAETFEAWDSVEFAATVDGESMVMTLFGKAMEIAGSGEFDAEQAEADIDALFERHVTGLTPADEQ</sequence>
<dbReference type="Proteomes" id="UP000484885">
    <property type="component" value="Unassembled WGS sequence"/>
</dbReference>
<reference evidence="1 2" key="1">
    <citation type="submission" date="2020-02" db="EMBL/GenBank/DDBJ databases">
        <authorList>
            <person name="Zhang X.-Y."/>
        </authorList>
    </citation>
    <scope>NUCLEOTIDE SEQUENCE [LARGE SCALE GENOMIC DNA]</scope>
    <source>
        <strain evidence="1 2">C33</strain>
    </source>
</reference>
<evidence type="ECO:0000313" key="1">
    <source>
        <dbReference type="EMBL" id="NDY94879.1"/>
    </source>
</evidence>